<dbReference type="RefSeq" id="WP_119120349.1">
    <property type="nucleotide sequence ID" value="NZ_QXIT01000130.1"/>
</dbReference>
<comment type="caution">
    <text evidence="1">The sequence shown here is derived from an EMBL/GenBank/DDBJ whole genome shotgun (WGS) entry which is preliminary data.</text>
</comment>
<reference evidence="3 4" key="1">
    <citation type="submission" date="2018-09" db="EMBL/GenBank/DDBJ databases">
        <title>Discovery and Ecogenomic Context for Candidatus Cryosericales, a Global Caldiserica Order Active in Thawing Permafrost.</title>
        <authorList>
            <person name="Martinez M.A."/>
            <person name="Woodcroft B.J."/>
            <person name="Ignacio Espinoza J.C."/>
            <person name="Zayed A."/>
            <person name="Singleton C.M."/>
            <person name="Boyd J."/>
            <person name="Li Y.-F."/>
            <person name="Purvine S."/>
            <person name="Maughan H."/>
            <person name="Hodgkins S.B."/>
            <person name="Anderson D."/>
            <person name="Sederholm M."/>
            <person name="Temperton B."/>
            <person name="Saleska S.R."/>
            <person name="Tyson G.W."/>
            <person name="Rich V.I."/>
        </authorList>
    </citation>
    <scope>NUCLEOTIDE SEQUENCE [LARGE SCALE GENOMIC DNA]</scope>
    <source>
        <strain evidence="2 4">SMC5</strain>
        <strain evidence="1 3">SMC6</strain>
    </source>
</reference>
<evidence type="ECO:0000313" key="1">
    <source>
        <dbReference type="EMBL" id="RIE07128.1"/>
    </source>
</evidence>
<accession>A0A398D3I2</accession>
<dbReference type="Gene3D" id="3.10.620.30">
    <property type="match status" value="1"/>
</dbReference>
<keyword evidence="3" id="KW-1185">Reference proteome</keyword>
<proteinExistence type="predicted"/>
<dbReference type="SUPFAM" id="SSF54001">
    <property type="entry name" value="Cysteine proteinases"/>
    <property type="match status" value="1"/>
</dbReference>
<name>A0A398D3I2_9BACT</name>
<gene>
    <name evidence="2" type="ORF">SMC5_08385</name>
    <name evidence="1" type="ORF">SMC6_07555</name>
</gene>
<organism evidence="1 3">
    <name type="scientific">Candidatus Cryosericum odellii</name>
    <dbReference type="NCBI Taxonomy" id="2290917"/>
    <lineage>
        <taxon>Bacteria</taxon>
        <taxon>Pseudomonadati</taxon>
        <taxon>Caldisericota/Cryosericota group</taxon>
        <taxon>Candidatus Cryosericota</taxon>
        <taxon>Candidatus Cryosericia</taxon>
        <taxon>Candidatus Cryosericales</taxon>
        <taxon>Candidatus Cryosericaceae</taxon>
        <taxon>Candidatus Cryosericum</taxon>
    </lineage>
</organism>
<evidence type="ECO:0000313" key="4">
    <source>
        <dbReference type="Proteomes" id="UP000266489"/>
    </source>
</evidence>
<dbReference type="EMBL" id="QXIU01000208">
    <property type="protein sequence ID" value="RIE08206.1"/>
    <property type="molecule type" value="Genomic_DNA"/>
</dbReference>
<dbReference type="AlphaFoldDB" id="A0A398D3I2"/>
<dbReference type="InterPro" id="IPR038765">
    <property type="entry name" value="Papain-like_cys_pep_sf"/>
</dbReference>
<accession>A0A398CXW6</accession>
<protein>
    <recommendedName>
        <fullName evidence="5">Transglutaminase domain-containing protein</fullName>
    </recommendedName>
</protein>
<evidence type="ECO:0000313" key="3">
    <source>
        <dbReference type="Proteomes" id="UP000266260"/>
    </source>
</evidence>
<evidence type="ECO:0008006" key="5">
    <source>
        <dbReference type="Google" id="ProtNLM"/>
    </source>
</evidence>
<evidence type="ECO:0000313" key="2">
    <source>
        <dbReference type="EMBL" id="RIE08206.1"/>
    </source>
</evidence>
<dbReference type="EMBL" id="QXIT01000130">
    <property type="protein sequence ID" value="RIE07128.1"/>
    <property type="molecule type" value="Genomic_DNA"/>
</dbReference>
<dbReference type="Proteomes" id="UP000266260">
    <property type="component" value="Unassembled WGS sequence"/>
</dbReference>
<dbReference type="Proteomes" id="UP000266489">
    <property type="component" value="Unassembled WGS sequence"/>
</dbReference>
<sequence length="115" mass="12746">MICERVGHVEGDCEDGTFLLANVLRNSGYDAWVCVDIVSMTSGMYGHAWVEALAGGHWQVLRQRTVTELQAAPPGYHISYRFTDKKLVYEDIGAMVGDTVASRMDPDPVDELRAL</sequence>